<comment type="pathway">
    <text evidence="3">Cofactor metabolism; pyridoxal 5'-phosphate salvage; pyridoxal 5'-phosphate from pyridoxamine 5'-phosphate: step 1/1.</text>
</comment>
<feature type="domain" description="Pyridoxamine 5'-phosphate oxidase N-terminal" evidence="10">
    <location>
        <begin position="51"/>
        <end position="154"/>
    </location>
</feature>
<evidence type="ECO:0000256" key="9">
    <source>
        <dbReference type="ARBA" id="ARBA00023002"/>
    </source>
</evidence>
<organism evidence="11 12">
    <name type="scientific">Orchesella cincta</name>
    <name type="common">Springtail</name>
    <name type="synonym">Podura cincta</name>
    <dbReference type="NCBI Taxonomy" id="48709"/>
    <lineage>
        <taxon>Eukaryota</taxon>
        <taxon>Metazoa</taxon>
        <taxon>Ecdysozoa</taxon>
        <taxon>Arthropoda</taxon>
        <taxon>Hexapoda</taxon>
        <taxon>Collembola</taxon>
        <taxon>Entomobryomorpha</taxon>
        <taxon>Entomobryoidea</taxon>
        <taxon>Orchesellidae</taxon>
        <taxon>Orchesellinae</taxon>
        <taxon>Orchesella</taxon>
    </lineage>
</organism>
<dbReference type="InterPro" id="IPR012349">
    <property type="entry name" value="Split_barrel_FMN-bd"/>
</dbReference>
<comment type="function">
    <text evidence="2">Catalyzes the oxidation of either pyridoxine 5'-phosphate (PNP) or pyridoxamine 5'-phosphate (PMP) into pyridoxal 5'-phosphate (PLP).</text>
</comment>
<evidence type="ECO:0000259" key="10">
    <source>
        <dbReference type="Pfam" id="PF01243"/>
    </source>
</evidence>
<name>A0A1D2NBZ2_ORCCI</name>
<evidence type="ECO:0000256" key="3">
    <source>
        <dbReference type="ARBA" id="ARBA00004738"/>
    </source>
</evidence>
<dbReference type="PANTHER" id="PTHR10851:SF0">
    <property type="entry name" value="PYRIDOXINE-5'-PHOSPHATE OXIDASE"/>
    <property type="match status" value="1"/>
</dbReference>
<dbReference type="AlphaFoldDB" id="A0A1D2NBZ2"/>
<comment type="similarity">
    <text evidence="5">Belongs to the pyridoxamine 5'-phosphate oxidase family.</text>
</comment>
<dbReference type="UniPathway" id="UPA01068">
    <property type="reaction ID" value="UER00304"/>
</dbReference>
<evidence type="ECO:0000256" key="4">
    <source>
        <dbReference type="ARBA" id="ARBA00005037"/>
    </source>
</evidence>
<protein>
    <recommendedName>
        <fullName evidence="6">pyridoxal 5'-phosphate synthase</fullName>
        <ecNumber evidence="6">1.4.3.5</ecNumber>
    </recommendedName>
</protein>
<dbReference type="InterPro" id="IPR000659">
    <property type="entry name" value="Pyridox_Oxase"/>
</dbReference>
<keyword evidence="8" id="KW-0288">FMN</keyword>
<dbReference type="PANTHER" id="PTHR10851">
    <property type="entry name" value="PYRIDOXINE-5-PHOSPHATE OXIDASE"/>
    <property type="match status" value="1"/>
</dbReference>
<proteinExistence type="inferred from homology"/>
<evidence type="ECO:0000256" key="1">
    <source>
        <dbReference type="ARBA" id="ARBA00001917"/>
    </source>
</evidence>
<dbReference type="GO" id="GO:0004733">
    <property type="term" value="F:pyridoxamine phosphate oxidase activity"/>
    <property type="evidence" value="ECO:0007669"/>
    <property type="project" value="UniProtKB-EC"/>
</dbReference>
<evidence type="ECO:0000256" key="7">
    <source>
        <dbReference type="ARBA" id="ARBA00022630"/>
    </source>
</evidence>
<evidence type="ECO:0000256" key="6">
    <source>
        <dbReference type="ARBA" id="ARBA00012801"/>
    </source>
</evidence>
<dbReference type="Pfam" id="PF01243">
    <property type="entry name" value="PNPOx_N"/>
    <property type="match status" value="1"/>
</dbReference>
<comment type="pathway">
    <text evidence="4">Cofactor metabolism; pyridoxal 5'-phosphate salvage; pyridoxal 5'-phosphate from pyridoxine 5'-phosphate: step 1/1.</text>
</comment>
<dbReference type="Proteomes" id="UP000094527">
    <property type="component" value="Unassembled WGS sequence"/>
</dbReference>
<dbReference type="InterPro" id="IPR011576">
    <property type="entry name" value="Pyridox_Oxase_N"/>
</dbReference>
<keyword evidence="12" id="KW-1185">Reference proteome</keyword>
<dbReference type="SUPFAM" id="SSF50475">
    <property type="entry name" value="FMN-binding split barrel"/>
    <property type="match status" value="1"/>
</dbReference>
<evidence type="ECO:0000256" key="5">
    <source>
        <dbReference type="ARBA" id="ARBA00007301"/>
    </source>
</evidence>
<reference evidence="11 12" key="1">
    <citation type="journal article" date="2016" name="Genome Biol. Evol.">
        <title>Gene Family Evolution Reflects Adaptation to Soil Environmental Stressors in the Genome of the Collembolan Orchesella cincta.</title>
        <authorList>
            <person name="Faddeeva-Vakhrusheva A."/>
            <person name="Derks M.F."/>
            <person name="Anvar S.Y."/>
            <person name="Agamennone V."/>
            <person name="Suring W."/>
            <person name="Smit S."/>
            <person name="van Straalen N.M."/>
            <person name="Roelofs D."/>
        </authorList>
    </citation>
    <scope>NUCLEOTIDE SEQUENCE [LARGE SCALE GENOMIC DNA]</scope>
    <source>
        <tissue evidence="11">Mixed pool</tissue>
    </source>
</reference>
<evidence type="ECO:0000256" key="8">
    <source>
        <dbReference type="ARBA" id="ARBA00022643"/>
    </source>
</evidence>
<dbReference type="GO" id="GO:0010181">
    <property type="term" value="F:FMN binding"/>
    <property type="evidence" value="ECO:0007669"/>
    <property type="project" value="InterPro"/>
</dbReference>
<sequence length="199" mass="22271">MTDSPPPEFLSAGQGMRIPYMGKDEAFTEDQLVSKEPYAQFNNWFERAAQTAGIEGRMLCVLATATKDGRPSARMVLLKGYGPDGFKFLQTTQVVKRQNWLRIHMHLEFLLGAYEALCRVEKLSTEESTEYFMSRPVGSRIGAIISPQSKPIPKPQCPAGQGKGIDITDGATTKLNMQTRKLGRIRCHSRFSRILARSN</sequence>
<dbReference type="GO" id="GO:0008615">
    <property type="term" value="P:pyridoxine biosynthetic process"/>
    <property type="evidence" value="ECO:0007669"/>
    <property type="project" value="InterPro"/>
</dbReference>
<dbReference type="OrthoDB" id="303614at2759"/>
<gene>
    <name evidence="11" type="ORF">Ocin01_04172</name>
</gene>
<comment type="caution">
    <text evidence="11">The sequence shown here is derived from an EMBL/GenBank/DDBJ whole genome shotgun (WGS) entry which is preliminary data.</text>
</comment>
<keyword evidence="7" id="KW-0285">Flavoprotein</keyword>
<evidence type="ECO:0000313" key="12">
    <source>
        <dbReference type="Proteomes" id="UP000094527"/>
    </source>
</evidence>
<dbReference type="Gene3D" id="2.30.110.10">
    <property type="entry name" value="Electron Transport, Fmn-binding Protein, Chain A"/>
    <property type="match status" value="1"/>
</dbReference>
<comment type="cofactor">
    <cofactor evidence="1">
        <name>FMN</name>
        <dbReference type="ChEBI" id="CHEBI:58210"/>
    </cofactor>
</comment>
<accession>A0A1D2NBZ2</accession>
<dbReference type="EMBL" id="LJIJ01000108">
    <property type="protein sequence ID" value="ODN02516.1"/>
    <property type="molecule type" value="Genomic_DNA"/>
</dbReference>
<evidence type="ECO:0000256" key="2">
    <source>
        <dbReference type="ARBA" id="ARBA00003691"/>
    </source>
</evidence>
<keyword evidence="9" id="KW-0560">Oxidoreductase</keyword>
<evidence type="ECO:0000313" key="11">
    <source>
        <dbReference type="EMBL" id="ODN02516.1"/>
    </source>
</evidence>
<dbReference type="EC" id="1.4.3.5" evidence="6"/>
<dbReference type="STRING" id="48709.A0A1D2NBZ2"/>